<dbReference type="EMBL" id="CP144373">
    <property type="protein sequence ID" value="XCH47492.1"/>
    <property type="molecule type" value="Genomic_DNA"/>
</dbReference>
<proteinExistence type="predicted"/>
<feature type="signal peptide" evidence="1">
    <location>
        <begin position="1"/>
        <end position="20"/>
    </location>
</feature>
<evidence type="ECO:0000313" key="2">
    <source>
        <dbReference type="EMBL" id="XCH47492.1"/>
    </source>
</evidence>
<dbReference type="AlphaFoldDB" id="A0AAU8H1Y1"/>
<evidence type="ECO:0008006" key="3">
    <source>
        <dbReference type="Google" id="ProtNLM"/>
    </source>
</evidence>
<keyword evidence="1" id="KW-0732">Signal</keyword>
<sequence>MKQLVIFSIFIFLLTPCAYAFDRKGFSPTAPFCVISTFSADSPRQNQVAIDLSYEMTNDPDIKRTNLNVSYGLTNNVEIIANLPYNLSYHNSLNDNGAEDINFGFKHRIIDETTYLPAFAYMLYVSGDFGSEEFSTEGGIGGGVILTKKIGPVKAHGNVIYFRPNKEGLKETWNMNLGSELKVSYNSSILFEIIGRKAIDKNKIDLVEWRLGYRVSVTDFSYTTVSTGFDIKNRNPDVRFIFGISVVLPGEKHKIKRIVEDVE</sequence>
<name>A0AAU8H1Y1_9BACT</name>
<gene>
    <name evidence="2" type="ORF">V4D30_04255</name>
</gene>
<organism evidence="2">
    <name type="scientific">Thermodesulfovibrio autotrophicus</name>
    <dbReference type="NCBI Taxonomy" id="3118333"/>
    <lineage>
        <taxon>Bacteria</taxon>
        <taxon>Pseudomonadati</taxon>
        <taxon>Nitrospirota</taxon>
        <taxon>Thermodesulfovibrionia</taxon>
        <taxon>Thermodesulfovibrionales</taxon>
        <taxon>Thermodesulfovibrionaceae</taxon>
        <taxon>Thermodesulfovibrio</taxon>
    </lineage>
</organism>
<reference evidence="2" key="1">
    <citation type="submission" date="2024-01" db="EMBL/GenBank/DDBJ databases">
        <title>The first autotrophic representatives of the genus Thermodesulfovibrio.</title>
        <authorList>
            <person name="Maltseva A.I."/>
            <person name="Elcheninov A.G."/>
            <person name="Kublanov I.V."/>
            <person name="Lebedinsky A.V."/>
            <person name="Frolov E.N."/>
        </authorList>
    </citation>
    <scope>NUCLEOTIDE SEQUENCE</scope>
    <source>
        <strain evidence="2">3907-1M</strain>
    </source>
</reference>
<dbReference type="RefSeq" id="WP_353685015.1">
    <property type="nucleotide sequence ID" value="NZ_CP144373.1"/>
</dbReference>
<accession>A0AAU8H1Y1</accession>
<dbReference type="KEGG" id="taut:V4D30_04255"/>
<feature type="chain" id="PRO_5043582984" description="Transporter" evidence="1">
    <location>
        <begin position="21"/>
        <end position="263"/>
    </location>
</feature>
<evidence type="ECO:0000256" key="1">
    <source>
        <dbReference type="SAM" id="SignalP"/>
    </source>
</evidence>
<protein>
    <recommendedName>
        <fullName evidence="3">Transporter</fullName>
    </recommendedName>
</protein>